<proteinExistence type="predicted"/>
<dbReference type="InterPro" id="IPR025591">
    <property type="entry name" value="RloB"/>
</dbReference>
<dbReference type="Pfam" id="PF13707">
    <property type="entry name" value="RloB"/>
    <property type="match status" value="1"/>
</dbReference>
<evidence type="ECO:0000313" key="2">
    <source>
        <dbReference type="Proteomes" id="UP001597191"/>
    </source>
</evidence>
<keyword evidence="2" id="KW-1185">Reference proteome</keyword>
<organism evidence="1 2">
    <name type="scientific">Lapidilactobacillus gannanensis</name>
    <dbReference type="NCBI Taxonomy" id="2486002"/>
    <lineage>
        <taxon>Bacteria</taxon>
        <taxon>Bacillati</taxon>
        <taxon>Bacillota</taxon>
        <taxon>Bacilli</taxon>
        <taxon>Lactobacillales</taxon>
        <taxon>Lactobacillaceae</taxon>
        <taxon>Lapidilactobacillus</taxon>
    </lineage>
</organism>
<dbReference type="EMBL" id="JBHTOH010000078">
    <property type="protein sequence ID" value="MFD1411489.1"/>
    <property type="molecule type" value="Genomic_DNA"/>
</dbReference>
<sequence length="201" mass="23573">MARRSRNLRIKPIIAIYCEGDSEKAYFEMLKHKYHSANVHPEKINIKPMGKQGMDLLTTAVTRIERLPQRKQVDQAYVVFDRDDLTVSELQKCESYAKDHQIKIIFSSVNIEIWILMHFQPVMRAFTRPELNRILSGEKYFDTDYAAFKGCPYDELLVDRVKIAKSNADKLLQVSPDPWYNRNPYTNINTYLTEIFGVTEF</sequence>
<gene>
    <name evidence="1" type="ORF">ACFQ4R_07825</name>
</gene>
<protein>
    <submittedName>
        <fullName evidence="1">RloB family protein</fullName>
    </submittedName>
</protein>
<name>A0ABW4BMM6_9LACO</name>
<comment type="caution">
    <text evidence="1">The sequence shown here is derived from an EMBL/GenBank/DDBJ whole genome shotgun (WGS) entry which is preliminary data.</text>
</comment>
<reference evidence="2" key="1">
    <citation type="journal article" date="2019" name="Int. J. Syst. Evol. Microbiol.">
        <title>The Global Catalogue of Microorganisms (GCM) 10K type strain sequencing project: providing services to taxonomists for standard genome sequencing and annotation.</title>
        <authorList>
            <consortium name="The Broad Institute Genomics Platform"/>
            <consortium name="The Broad Institute Genome Sequencing Center for Infectious Disease"/>
            <person name="Wu L."/>
            <person name="Ma J."/>
        </authorList>
    </citation>
    <scope>NUCLEOTIDE SEQUENCE [LARGE SCALE GENOMIC DNA]</scope>
    <source>
        <strain evidence="2">CCM 8937</strain>
    </source>
</reference>
<dbReference type="RefSeq" id="WP_125651084.1">
    <property type="nucleotide sequence ID" value="NZ_JBHTOH010000078.1"/>
</dbReference>
<accession>A0ABW4BMM6</accession>
<evidence type="ECO:0000313" key="1">
    <source>
        <dbReference type="EMBL" id="MFD1411489.1"/>
    </source>
</evidence>
<dbReference type="Proteomes" id="UP001597191">
    <property type="component" value="Unassembled WGS sequence"/>
</dbReference>